<dbReference type="Proteomes" id="UP000232122">
    <property type="component" value="Unassembled WGS sequence"/>
</dbReference>
<dbReference type="EMBL" id="NPEF01000208">
    <property type="protein sequence ID" value="PJZ91839.1"/>
    <property type="molecule type" value="Genomic_DNA"/>
</dbReference>
<proteinExistence type="predicted"/>
<sequence>MSHSQTAPTNAGISVRKIRDNLDPVILADIEEKSIAQIAEYVREQFVTFDWSWNDHCEMEDKTITSLFLIKNDVTKICGGNPEKIREFISIIEYILEEEEGE</sequence>
<comment type="caution">
    <text evidence="2">The sequence shown here is derived from an EMBL/GenBank/DDBJ whole genome shotgun (WGS) entry which is preliminary data.</text>
</comment>
<dbReference type="EMBL" id="NPEF02000012">
    <property type="protein sequence ID" value="MDV6236230.1"/>
    <property type="molecule type" value="Genomic_DNA"/>
</dbReference>
<evidence type="ECO:0000313" key="1">
    <source>
        <dbReference type="EMBL" id="MDV6236230.1"/>
    </source>
</evidence>
<name>A0A2N0B5L8_9LEPT</name>
<dbReference type="NCBIfam" id="NF047691">
    <property type="entry name" value="LIC13344_fam"/>
    <property type="match status" value="1"/>
</dbReference>
<keyword evidence="3" id="KW-1185">Reference proteome</keyword>
<reference evidence="2" key="1">
    <citation type="submission" date="2017-07" db="EMBL/GenBank/DDBJ databases">
        <title>Leptospira spp. isolated from tropical soils.</title>
        <authorList>
            <person name="Thibeaux R."/>
            <person name="Iraola G."/>
            <person name="Ferres I."/>
            <person name="Bierque E."/>
            <person name="Girault D."/>
            <person name="Soupe-Gilbert M.-E."/>
            <person name="Picardeau M."/>
            <person name="Goarant C."/>
        </authorList>
    </citation>
    <scope>NUCLEOTIDE SEQUENCE [LARGE SCALE GENOMIC DNA]</scope>
    <source>
        <strain evidence="2">ATI7-C-A5</strain>
    </source>
</reference>
<accession>A0A2N0BKR0</accession>
<evidence type="ECO:0000313" key="3">
    <source>
        <dbReference type="Proteomes" id="UP000232122"/>
    </source>
</evidence>
<accession>A0A2N0B5L8</accession>
<dbReference type="RefSeq" id="WP_100746910.1">
    <property type="nucleotide sequence ID" value="NZ_NPEF02000012.1"/>
</dbReference>
<organism evidence="2">
    <name type="scientific">Leptospira ellisii</name>
    <dbReference type="NCBI Taxonomy" id="2023197"/>
    <lineage>
        <taxon>Bacteria</taxon>
        <taxon>Pseudomonadati</taxon>
        <taxon>Spirochaetota</taxon>
        <taxon>Spirochaetia</taxon>
        <taxon>Leptospirales</taxon>
        <taxon>Leptospiraceae</taxon>
        <taxon>Leptospira</taxon>
    </lineage>
</organism>
<dbReference type="AlphaFoldDB" id="A0A2N0B5L8"/>
<protein>
    <submittedName>
        <fullName evidence="2">Uncharacterized protein</fullName>
    </submittedName>
</protein>
<evidence type="ECO:0000313" key="2">
    <source>
        <dbReference type="EMBL" id="PJZ91839.1"/>
    </source>
</evidence>
<gene>
    <name evidence="1" type="ORF">CH379_011405</name>
    <name evidence="2" type="ORF">CH379_16505</name>
</gene>
<reference evidence="1" key="3">
    <citation type="submission" date="2023-10" db="EMBL/GenBank/DDBJ databases">
        <authorList>
            <person name="Picardeau M."/>
            <person name="Thibeaux R."/>
        </authorList>
    </citation>
    <scope>NUCLEOTIDE SEQUENCE</scope>
    <source>
        <strain evidence="1">ATI7-C-A5</strain>
    </source>
</reference>
<reference evidence="1 3" key="2">
    <citation type="journal article" date="2018" name="Microb. Genom.">
        <title>Deciphering the unexplored Leptospira diversity from soils uncovers genomic evolution to virulence.</title>
        <authorList>
            <person name="Thibeaux R."/>
            <person name="Iraola G."/>
            <person name="Ferres I."/>
            <person name="Bierque E."/>
            <person name="Girault D."/>
            <person name="Soupe-Gilbert M.E."/>
            <person name="Picardeau M."/>
            <person name="Goarant C."/>
        </authorList>
    </citation>
    <scope>NUCLEOTIDE SEQUENCE [LARGE SCALE GENOMIC DNA]</scope>
    <source>
        <strain evidence="1 3">ATI7-C-A5</strain>
    </source>
</reference>